<evidence type="ECO:0000313" key="3">
    <source>
        <dbReference type="EMBL" id="MFD1527508.1"/>
    </source>
</evidence>
<accession>A0ABD6BAJ9</accession>
<evidence type="ECO:0000256" key="1">
    <source>
        <dbReference type="SAM" id="MobiDB-lite"/>
    </source>
</evidence>
<keyword evidence="4" id="KW-1185">Reference proteome</keyword>
<feature type="compositionally biased region" description="Acidic residues" evidence="1">
    <location>
        <begin position="212"/>
        <end position="225"/>
    </location>
</feature>
<dbReference type="RefSeq" id="WP_379732288.1">
    <property type="nucleotide sequence ID" value="NZ_JBHSWZ010000258.1"/>
</dbReference>
<evidence type="ECO:0000259" key="2">
    <source>
        <dbReference type="Pfam" id="PF23428"/>
    </source>
</evidence>
<feature type="region of interest" description="Disordered" evidence="1">
    <location>
        <begin position="212"/>
        <end position="301"/>
    </location>
</feature>
<protein>
    <recommendedName>
        <fullName evidence="2">DUF7115 domain-containing protein</fullName>
    </recommendedName>
</protein>
<dbReference type="Pfam" id="PF23428">
    <property type="entry name" value="DUF7115"/>
    <property type="match status" value="1"/>
</dbReference>
<organism evidence="3 4">
    <name type="scientific">Halolamina salina</name>
    <dbReference type="NCBI Taxonomy" id="1220023"/>
    <lineage>
        <taxon>Archaea</taxon>
        <taxon>Methanobacteriati</taxon>
        <taxon>Methanobacteriota</taxon>
        <taxon>Stenosarchaea group</taxon>
        <taxon>Halobacteria</taxon>
        <taxon>Halobacteriales</taxon>
        <taxon>Haloferacaceae</taxon>
    </lineage>
</organism>
<dbReference type="AlphaFoldDB" id="A0ABD6BAJ9"/>
<name>A0ABD6BAJ9_9EURY</name>
<evidence type="ECO:0000313" key="4">
    <source>
        <dbReference type="Proteomes" id="UP001597111"/>
    </source>
</evidence>
<comment type="caution">
    <text evidence="3">The sequence shown here is derived from an EMBL/GenBank/DDBJ whole genome shotgun (WGS) entry which is preliminary data.</text>
</comment>
<gene>
    <name evidence="3" type="ORF">ACFR9S_14580</name>
</gene>
<dbReference type="InterPro" id="IPR055539">
    <property type="entry name" value="DUF7115"/>
</dbReference>
<feature type="compositionally biased region" description="Acidic residues" evidence="1">
    <location>
        <begin position="274"/>
        <end position="285"/>
    </location>
</feature>
<reference evidence="3 4" key="1">
    <citation type="journal article" date="2019" name="Int. J. Syst. Evol. Microbiol.">
        <title>The Global Catalogue of Microorganisms (GCM) 10K type strain sequencing project: providing services to taxonomists for standard genome sequencing and annotation.</title>
        <authorList>
            <consortium name="The Broad Institute Genomics Platform"/>
            <consortium name="The Broad Institute Genome Sequencing Center for Infectious Disease"/>
            <person name="Wu L."/>
            <person name="Ma J."/>
        </authorList>
    </citation>
    <scope>NUCLEOTIDE SEQUENCE [LARGE SCALE GENOMIC DNA]</scope>
    <source>
        <strain evidence="3 4">CGMCC 1.12285</strain>
    </source>
</reference>
<feature type="domain" description="DUF7115" evidence="2">
    <location>
        <begin position="1"/>
        <end position="108"/>
    </location>
</feature>
<proteinExistence type="predicted"/>
<sequence>MTLPETVTDHLDGEEPVAEVDLGGEDRLLVTPTRTLVYRAEGLLSDETVEEFPHDAERVTLTTSRRKAKLTLDYGLDGEETLSLPKAKIDEVLHPVLAGVLDANGITDPGETVKRTFRFSELTLIVTDERVVKHIGQALWDEEYEEYPFENVTDLAFEPGNVATSVVLTHDGRQERFKAPNEDARAVEAAITDALLSYHDVRDLDELRAEHADEEVDDADSEAGEDSPFGEGPELFGEEESIATDTEPDEQSESDAASDSEDDTRDQLIRQVEEATDDEPADDSTDADHGSTADGTPDTADLAAEIDDLRDAVENQQAELERQNDLIEQLIEELRQGR</sequence>
<feature type="compositionally biased region" description="Acidic residues" evidence="1">
    <location>
        <begin position="236"/>
        <end position="264"/>
    </location>
</feature>
<dbReference type="Proteomes" id="UP001597111">
    <property type="component" value="Unassembled WGS sequence"/>
</dbReference>
<dbReference type="EMBL" id="JBHUDH010000206">
    <property type="protein sequence ID" value="MFD1527508.1"/>
    <property type="molecule type" value="Genomic_DNA"/>
</dbReference>